<keyword evidence="5" id="KW-1003">Cell membrane</keyword>
<keyword evidence="12 19" id="KW-0175">Coiled coil</keyword>
<feature type="coiled-coil region" evidence="19">
    <location>
        <begin position="3366"/>
        <end position="3403"/>
    </location>
</feature>
<evidence type="ECO:0000256" key="4">
    <source>
        <dbReference type="ARBA" id="ARBA00022473"/>
    </source>
</evidence>
<dbReference type="Gene3D" id="1.10.8.1220">
    <property type="match status" value="1"/>
</dbReference>
<organism evidence="31">
    <name type="scientific">Strongyloides stercoralis</name>
    <name type="common">Threadworm</name>
    <dbReference type="NCBI Taxonomy" id="6248"/>
    <lineage>
        <taxon>Eukaryota</taxon>
        <taxon>Metazoa</taxon>
        <taxon>Ecdysozoa</taxon>
        <taxon>Nematoda</taxon>
        <taxon>Chromadorea</taxon>
        <taxon>Rhabditida</taxon>
        <taxon>Tylenchina</taxon>
        <taxon>Panagrolaimomorpha</taxon>
        <taxon>Strongyloidoidea</taxon>
        <taxon>Strongyloididae</taxon>
        <taxon>Strongyloides</taxon>
    </lineage>
</organism>
<dbReference type="InterPro" id="IPR004273">
    <property type="entry name" value="Dynein_heavy_D6_P-loop"/>
</dbReference>
<dbReference type="Gene3D" id="1.20.140.100">
    <property type="entry name" value="Dynein heavy chain, N-terminal domain 2"/>
    <property type="match status" value="1"/>
</dbReference>
<evidence type="ECO:0000259" key="28">
    <source>
        <dbReference type="Pfam" id="PF18199"/>
    </source>
</evidence>
<dbReference type="Pfam" id="PF12774">
    <property type="entry name" value="AAA_6"/>
    <property type="match status" value="1"/>
</dbReference>
<evidence type="ECO:0000256" key="16">
    <source>
        <dbReference type="ARBA" id="ARBA00023212"/>
    </source>
</evidence>
<name>A0A0K0E1B2_STRER</name>
<feature type="domain" description="Dynein heavy chain AAA module D4" evidence="25">
    <location>
        <begin position="2547"/>
        <end position="2791"/>
    </location>
</feature>
<dbReference type="Pfam" id="PF03028">
    <property type="entry name" value="Dynein_heavy"/>
    <property type="match status" value="1"/>
</dbReference>
<evidence type="ECO:0000259" key="21">
    <source>
        <dbReference type="Pfam" id="PF08385"/>
    </source>
</evidence>
<feature type="domain" description="Dynein heavy chain ATP-binding dynein motor region" evidence="26">
    <location>
        <begin position="3156"/>
        <end position="3376"/>
    </location>
</feature>
<dbReference type="GO" id="GO:0008104">
    <property type="term" value="P:intracellular protein localization"/>
    <property type="evidence" value="ECO:0007669"/>
    <property type="project" value="UniProtKB-ARBA"/>
</dbReference>
<evidence type="ECO:0000259" key="20">
    <source>
        <dbReference type="Pfam" id="PF03028"/>
    </source>
</evidence>
<evidence type="ECO:0000256" key="6">
    <source>
        <dbReference type="ARBA" id="ARBA00022490"/>
    </source>
</evidence>
<dbReference type="InterPro" id="IPR026983">
    <property type="entry name" value="DHC"/>
</dbReference>
<feature type="domain" description="Dynein heavy chain hydrolytic ATP-binding dynein motor region" evidence="23">
    <location>
        <begin position="1603"/>
        <end position="1932"/>
    </location>
</feature>
<dbReference type="SUPFAM" id="SSF52540">
    <property type="entry name" value="P-loop containing nucleoside triphosphate hydrolases"/>
    <property type="match status" value="4"/>
</dbReference>
<keyword evidence="4" id="KW-0217">Developmental protein</keyword>
<comment type="subcellular location">
    <subcellularLocation>
        <location evidence="2">Cell projection</location>
        <location evidence="2">Cilium membrane</location>
        <topology evidence="2">Peripheral membrane protein</topology>
        <orientation evidence="2">Cytoplasmic side</orientation>
    </subcellularLocation>
    <subcellularLocation>
        <location evidence="1">Cytoplasm</location>
        <location evidence="1">Cytoskeleton</location>
    </subcellularLocation>
</comment>
<sequence>MATNNNTSDSRRGFILRIASHILSLNLVEEKLPNLQAIYDFCDTNVKILVISRSEQRGRVDISNKFDPSKPALLHVVFIKNNEAPLEVETYKTSINVIAVKGSTGGVTTLGTIENIFNEVVGKKISLSNDGTSNNDGNFLNKEQDSFDLLHEIRHWKKRENSKEDPGHYWDYFEILEEKFFSKISSVEGVLDFMETCEDCIENLWQTDPGYPEKRMVKLINSISIEIIKMLLKVIDENEVWTSEKYLNDLNMALNLTESWNYSIKILTGKVWKQDPFHQWKNEELDTTFFENFIKRIRDIISLRSMPKQIEILFNDREVKRQIDKIIKNTMGNNNPLDFNEYNEDNWRRLMHECNEAIKPLIEKIFPILRGKILPNKLEPNLLINNLIKYKIFLSRNDIKRKLGPELELLLNKLSDLISLKRKELIEFIDKKNFVAGRYLTEIATKIIWIRQQKNQSIEMKNVCQEVIGSLDTYKSFEEILTEYIKEVEGVEGELFDEWCRKINNSITDDSQSINLQTTGRIMEIESDSGRINITYSDNLVKLLREVRQLLSMGLNIPGKILNVVSTGEKFYRYGIILKQVAHFYNTIEEQMLPCHQAMMLEEAIAFEKLILPKKNGVEKSIKVTWDDPKKLELYINKLQKAAEKLTLHNRRLRRVHEEIMEIICKMMELDLLKSEEKWKQLLNEIKSKINDEKKYVGDITNINPWNIHIDRQLYKALYLQYLWGIESLQKQINKIYIQLVFKHNIIQFVPPFEEIKMKYYKELKKFISLPSKFKGIQMGDSSDDRQGTIFYKIMEQNEKRFFSLYNKTERLFEKVNDCKKLFDEWIAITHVDLEALIEEKFKKANDWEVQLKLLKVKGKELEKIPDEIKIDCIYISTVLIKGSIDELLGRLYDTLVWTLKHSITSELNEINRFIDTSIKTLSARPQSMEEIAEANVAHGKLVKIQKDMKNQLEVIEEKNNLLRSVGGGGVEQLSSTTIEWDKLIMMLDNHQEMIKDQIESMKETIGDRVTQLNDEGTKFYARWKQFKPKNDVFSESDANLKEAITFVKEKRLQLDELLEIKNKIMNDCEQFGLEEIDFPILNSIEEDVKEAENNFLIFDEFNEGLQKFGEEEWIVFRNKIYLFEEYINEWEIKLKEQPPTHACIRLGKEIQTFQEFILNLKYLRGEILTIDHWLEIFRMLNFPKGTSLDKLTFNLLINSKDMINENVDELRNINARAHGEVTMREALQELELWSGQAEFVLTDYKHSNKQNIKIIKEWKDLINQVKDNSALLQSLKVSPFYKDFSDKTINWEQKLAALDEYLGSMMGIQRKWIYLEPIFGRGCLPSEGSRFNRVDIEFRSILNDIAKNKRVISLVNRKGLKNSLEQIIDQLNRCQKALNQFLEEKRNAFPRFYFLGDDDLLEILGQSQNPNVIQSHLKKLFQGIDKVVFNHNQSKIIAIVSSDGENVELENEIEIVSNVEVWLTELTNEMKNTIKKLVGKCLSETSLDPGKYPSQVLCLCEEIRFCKEIEDLIERNLDLVDYYKKLNELLDQFTSTKVDDKILSLKLKALILDLIHHISIVECLMKDDNKLTINSWIWQKQLRFYYEKSHVIVRMSDASFDYTYEYQGNYPKLVHTPLTDKCYLTLTQALSMGLGGNPYGPAGTGKTESVKALAAVMGRQVLVFNCDEGIDIYSMSRIFVGLVQCGAWGCFDEFNRLESGVLSAVSMLISAIQNSISKNIGKCTLNDKTVNVDKNSAIFVTLNPAAKGYGGRQKLPDNLKLLFRPVFMSAPDNELIAETLLYSDGFKDAKNLAIKIVSLFKVCKEMLTVQQHYDWGLRALKTILKSCGDMLNNKGDKNEIDVVIEALSLNTMSKLTYNDSIRFEALLGDVFQKVNITPHQFIHLIEPLKKAAENKGIQLSENQFKKIFELYEQLRQRMGVVIIGPTCSGKSLIWQILKDALVLSGKNIDVTCFNPKSMERNRLLGYMNLDTREWSDGVLTFASRKAIRNMEIDNWIVCDGEIDPEWIEALNSVLDDNRLLTMPSGERIKFENNVNFIFETDDLTYASPATVSRMGMIFISEEDIDINLVIKSWLDKYKGDLPEIIDDWIKDIFYPIIEYIFLKKSEFLPTKISVIENALSSLYKVKTKNDFIVRIFRSLLAFVPQKDWHEFSEKIFSSVGFLDPKNPWNVCYDDKTDSIISYTDDLGMGIKEDELKKELEFPYILTSYAQSRRDTLSIWFQEKNRQPILVYGPDGCGKEYLVKSCLENDLDSTLITIYCNSQTEPNHIDKILTQHSLQISSVNGKILKPKDKNNLVIYIKGLNLFSTDKYGTSSTVAFLQQILTYNGYYDNNCDWISLENIQFIFSISTLKTIDGNNQLSRRFLSKLRVVTIEYPTEEELITIYTEFLKPILNSSLKSTSKIEALASSIVSIYKAIHERFTPALCTHYTFTPKYITKLCLSLMRYNITEDNINSLIGPVLSYECLKIFGDRLINNDHRIDLDNILSSILGNIGSQNSFFISSTGANFNSSVGKMLQMISEKDYKLLLEKGVGRYQFEVSNFNHTLHQEFISLSASIDRILSQPGGSLLLCGVSGIGRCEATNIIGHMQKMKIFSPKITSNYGIKQFFNDLKIIIGWVSVENQQVLLRLENYQLIDDFFLEAINSLLTSGTVPGLFNQQELDGLISQLNDLASQEGYRKDLYSFLSYKVKQNLHIVVILNIDNPDFDKLISSNPALYKNCSVIWKEFWNESTLRAIPSLMLKKNNFNEMINIDNIGSTFLSIFNTIEPTIKTPANYIKFIENFIYIFNKKYDFVNQRLTRLKAGIEKLTETKNSVSKLQKAAGIKSKKLASKQKEADSALLAITQSMSGASDQKTDMEQLKEDVEKESIRIEKQKKIIDEQLNEVEPLLKEARKAVSSIKSESLSEIRSLRAPPEAIRDILQAVLLFMGIMDTSWEAMRKFLGKSGVKDEIINFDARKITSTASSKVSALMKQKSASFEEKNAKRASVAAAPLASWVKANLQYAEILEKIQPLEREKEKLVKNLQKSKNQMDNLSKGLLTIDAKVAQLKENFEELMKEATQIKIDLEKEQSIIDTAETLVNRLEGEYKRWNEQNEMLQIELNELENKSILAAGFVTFMGTYSEDLRSSMIDEWCKSLNIENFNLPKFLASDNEILNWKSNELPTDQLSIENTTIIFNVIDYCLIIDTTGRVPEFLYKQLKDNNAEVIKAGRSDFLLQIELGVRFGKTIIVNDVVDIEPGIVELLKRTISTQGPRQVIQIGSNDKVDFNPSFKLFLCTKNPQIKLPSFISSILSEVNYSTTKSGLTAQLLSLSISIQKPELDKRSSEITSEAEKMQIKLLDLENVLLNELANSTGSIIENKQLLDSLNDLKENSEKISIALDESRQLQEELNKERNVYLELANKSSALYFAIKDLHRQNNMYNFGVNTIIKLFKKVIIENGKDEVNGKLENLYKILRQRVFIYVSRGLFKANRLMYTINFIHKTKPELFQKNEWNFFIGILEENEESNSKRMIDISWIPENRYSLVKKLENHLPKLYNLLRLSDQGTWDDFSKTINAEKNIPPSISSSLSLFQKVILIQITRPDRLYTALNNFACEALRIDTINPPPLNLKEIYENDSNEIDPILILTGPGADPSQDLEELASQIIGIERYIQISMGQGQQEVAIKSLNKACEEGLWLCIKNIHLVPQFLIQLQKELALASQRHSSFRLWITSECDETFPATLVQDSLKITYESPPGLENNINRTYTSWIQVMSSNEYTFDVIKQQTLFMISFIHGLLQERRIFIPQGWGNFYEFSNGDLRAGKNIIKKMSINSKDDIDWKTLKGLISLVVYGGRILNVLDNRILLAYLDKYLNNNYINGTDRGEFCKNIKMPAFNNICQYKEWIQKNLKNEGEVQLMMLGLPLNILSSWEITESKETLKQLKSLELTTITFDTFNRSIWSENLKPILHLWKSLNSNESFHNTIIQEVEPNKNPIIETIHSEFAFALTLLQQIHSDLSIISKSLKGTLSIDNKIKNLCINLMTFQVPPSWSGRWNGPQDPLQYMKAVVEKTKSARDLVNMIPTIDMNNLSFDLSNWLRPSRCLNALKQLTARTSDTSLDQLKLATSWRRSLITSKYITEIKGLQIEGALFNGEKLTETLSNSPPINNVPILFVAYIQTTSPNIYDEKSSIEVPLYENISREDLVTTLQLPFDNEDDKLKWILINVALFLKENTF</sequence>
<dbReference type="Gene3D" id="3.10.490.20">
    <property type="match status" value="1"/>
</dbReference>
<dbReference type="Pfam" id="PF12780">
    <property type="entry name" value="AAA_8"/>
    <property type="match status" value="1"/>
</dbReference>
<keyword evidence="9" id="KW-0970">Cilium biogenesis/degradation</keyword>
<reference evidence="31" key="1">
    <citation type="submission" date="2015-08" db="UniProtKB">
        <authorList>
            <consortium name="WormBaseParasite"/>
        </authorList>
    </citation>
    <scope>IDENTIFICATION</scope>
</reference>
<evidence type="ECO:0000259" key="23">
    <source>
        <dbReference type="Pfam" id="PF12774"/>
    </source>
</evidence>
<dbReference type="InterPro" id="IPR054354">
    <property type="entry name" value="DYNC2H1-like_lid"/>
</dbReference>
<evidence type="ECO:0000256" key="17">
    <source>
        <dbReference type="ARBA" id="ARBA00023273"/>
    </source>
</evidence>
<dbReference type="Pfam" id="PF12781">
    <property type="entry name" value="AAA_9"/>
    <property type="match status" value="1"/>
</dbReference>
<keyword evidence="10" id="KW-0067">ATP-binding</keyword>
<dbReference type="Gene3D" id="1.20.58.1120">
    <property type="match status" value="1"/>
</dbReference>
<dbReference type="Pfam" id="PF18199">
    <property type="entry name" value="Dynein_C"/>
    <property type="match status" value="1"/>
</dbReference>
<evidence type="ECO:0000256" key="5">
    <source>
        <dbReference type="ARBA" id="ARBA00022475"/>
    </source>
</evidence>
<evidence type="ECO:0000256" key="19">
    <source>
        <dbReference type="SAM" id="Coils"/>
    </source>
</evidence>
<feature type="coiled-coil region" evidence="19">
    <location>
        <begin position="1358"/>
        <end position="1385"/>
    </location>
</feature>
<evidence type="ECO:0000256" key="1">
    <source>
        <dbReference type="ARBA" id="ARBA00004245"/>
    </source>
</evidence>
<evidence type="ECO:0000256" key="13">
    <source>
        <dbReference type="ARBA" id="ARBA00023069"/>
    </source>
</evidence>
<evidence type="ECO:0000259" key="30">
    <source>
        <dbReference type="Pfam" id="PF22597"/>
    </source>
</evidence>
<dbReference type="WBParaSite" id="SSTP_0000327700.1">
    <property type="protein sequence ID" value="SSTP_0000327700.1"/>
    <property type="gene ID" value="SSTP_0000327700"/>
</dbReference>
<dbReference type="Gene3D" id="1.20.920.20">
    <property type="match status" value="1"/>
</dbReference>
<dbReference type="InterPro" id="IPR035706">
    <property type="entry name" value="AAA_9"/>
</dbReference>
<evidence type="ECO:0000256" key="3">
    <source>
        <dbReference type="ARBA" id="ARBA00008887"/>
    </source>
</evidence>
<feature type="coiled-coil region" evidence="19">
    <location>
        <begin position="3003"/>
        <end position="3107"/>
    </location>
</feature>
<dbReference type="InterPro" id="IPR042219">
    <property type="entry name" value="AAA_lid_11_sf"/>
</dbReference>
<evidence type="ECO:0000256" key="18">
    <source>
        <dbReference type="ARBA" id="ARBA00023902"/>
    </source>
</evidence>
<dbReference type="FunFam" id="1.10.8.710:FF:000001">
    <property type="entry name" value="Dynein axonemal heavy chain 2"/>
    <property type="match status" value="1"/>
</dbReference>
<dbReference type="InterPro" id="IPR024743">
    <property type="entry name" value="Dynein_HC_stalk"/>
</dbReference>
<evidence type="ECO:0000259" key="29">
    <source>
        <dbReference type="Pfam" id="PF21264"/>
    </source>
</evidence>
<protein>
    <recommendedName>
        <fullName evidence="18">Cytoplasmic dynein 2 heavy chain 1</fullName>
    </recommendedName>
</protein>
<dbReference type="Gene3D" id="1.20.1270.280">
    <property type="match status" value="1"/>
</dbReference>
<evidence type="ECO:0000256" key="12">
    <source>
        <dbReference type="ARBA" id="ARBA00023054"/>
    </source>
</evidence>
<dbReference type="Gene3D" id="1.10.8.720">
    <property type="entry name" value="Region D6 of dynein motor"/>
    <property type="match status" value="1"/>
</dbReference>
<accession>A0A0K0E1B2</accession>
<dbReference type="GO" id="GO:0060271">
    <property type="term" value="P:cilium assembly"/>
    <property type="evidence" value="ECO:0007669"/>
    <property type="project" value="UniProtKB-ARBA"/>
</dbReference>
<feature type="domain" description="Dynein heavy chain C-terminal" evidence="28">
    <location>
        <begin position="3913"/>
        <end position="4208"/>
    </location>
</feature>
<dbReference type="InterPro" id="IPR013594">
    <property type="entry name" value="Dynein_heavy_tail"/>
</dbReference>
<dbReference type="STRING" id="6248.A0A0K0E1B2"/>
<dbReference type="GO" id="GO:0007018">
    <property type="term" value="P:microtubule-based movement"/>
    <property type="evidence" value="ECO:0007669"/>
    <property type="project" value="InterPro"/>
</dbReference>
<keyword evidence="16" id="KW-0206">Cytoskeleton</keyword>
<evidence type="ECO:0000256" key="10">
    <source>
        <dbReference type="ARBA" id="ARBA00022840"/>
    </source>
</evidence>
<dbReference type="PANTHER" id="PTHR45703">
    <property type="entry name" value="DYNEIN HEAVY CHAIN"/>
    <property type="match status" value="1"/>
</dbReference>
<dbReference type="GO" id="GO:0050793">
    <property type="term" value="P:regulation of developmental process"/>
    <property type="evidence" value="ECO:0007669"/>
    <property type="project" value="UniProtKB-ARBA"/>
</dbReference>
<dbReference type="InterPro" id="IPR041658">
    <property type="entry name" value="AAA_lid_11"/>
</dbReference>
<dbReference type="PANTHER" id="PTHR45703:SF22">
    <property type="entry name" value="DYNEIN CYTOPLASMIC 2 HEAVY CHAIN 1"/>
    <property type="match status" value="1"/>
</dbReference>
<evidence type="ECO:0000256" key="8">
    <source>
        <dbReference type="ARBA" id="ARBA00022741"/>
    </source>
</evidence>
<feature type="domain" description="Dynein heavy chain linker" evidence="22">
    <location>
        <begin position="1082"/>
        <end position="1482"/>
    </location>
</feature>
<dbReference type="Pfam" id="PF22597">
    <property type="entry name" value="DYN_lid"/>
    <property type="match status" value="1"/>
</dbReference>
<feature type="coiled-coil region" evidence="19">
    <location>
        <begin position="2847"/>
        <end position="2884"/>
    </location>
</feature>
<keyword evidence="17" id="KW-0966">Cell projection</keyword>
<comment type="similarity">
    <text evidence="3">Belongs to the dynein heavy chain family.</text>
</comment>
<evidence type="ECO:0000259" key="26">
    <source>
        <dbReference type="Pfam" id="PF12781"/>
    </source>
</evidence>
<dbReference type="InterPro" id="IPR041228">
    <property type="entry name" value="Dynein_C"/>
</dbReference>
<dbReference type="Pfam" id="PF18198">
    <property type="entry name" value="AAA_lid_11"/>
    <property type="match status" value="1"/>
</dbReference>
<dbReference type="FunFam" id="3.40.50.300:FF:000071">
    <property type="entry name" value="Cytoplasmic dynein heavy chain 1"/>
    <property type="match status" value="1"/>
</dbReference>
<proteinExistence type="inferred from homology"/>
<evidence type="ECO:0000256" key="9">
    <source>
        <dbReference type="ARBA" id="ARBA00022794"/>
    </source>
</evidence>
<dbReference type="InterPro" id="IPR035699">
    <property type="entry name" value="AAA_6"/>
</dbReference>
<keyword evidence="13" id="KW-0969">Cilium</keyword>
<dbReference type="Pfam" id="PF08385">
    <property type="entry name" value="DHC_N1"/>
    <property type="match status" value="1"/>
</dbReference>
<dbReference type="InterPro" id="IPR043160">
    <property type="entry name" value="Dynein_C_barrel"/>
</dbReference>
<evidence type="ECO:0000259" key="25">
    <source>
        <dbReference type="Pfam" id="PF12780"/>
    </source>
</evidence>
<evidence type="ECO:0000259" key="22">
    <source>
        <dbReference type="Pfam" id="PF08393"/>
    </source>
</evidence>
<dbReference type="InterPro" id="IPR024317">
    <property type="entry name" value="Dynein_heavy_chain_D4_dom"/>
</dbReference>
<evidence type="ECO:0000259" key="27">
    <source>
        <dbReference type="Pfam" id="PF18198"/>
    </source>
</evidence>
<dbReference type="InterPro" id="IPR013602">
    <property type="entry name" value="Dynein_heavy_linker"/>
</dbReference>
<feature type="domain" description="Dynein heavy chain AAA lid" evidence="27">
    <location>
        <begin position="3764"/>
        <end position="3892"/>
    </location>
</feature>
<feature type="domain" description="Dynein heavy chain region D6 P-loop" evidence="20">
    <location>
        <begin position="3620"/>
        <end position="3730"/>
    </location>
</feature>
<dbReference type="Gene3D" id="1.20.920.30">
    <property type="match status" value="1"/>
</dbReference>
<dbReference type="InterPro" id="IPR027417">
    <property type="entry name" value="P-loop_NTPase"/>
</dbReference>
<evidence type="ECO:0000256" key="2">
    <source>
        <dbReference type="ARBA" id="ARBA00004522"/>
    </source>
</evidence>
<keyword evidence="14" id="KW-0472">Membrane</keyword>
<dbReference type="GO" id="GO:0008569">
    <property type="term" value="F:minus-end-directed microtubule motor activity"/>
    <property type="evidence" value="ECO:0007669"/>
    <property type="project" value="InterPro"/>
</dbReference>
<evidence type="ECO:0000256" key="15">
    <source>
        <dbReference type="ARBA" id="ARBA00023175"/>
    </source>
</evidence>
<evidence type="ECO:0000313" key="31">
    <source>
        <dbReference type="WBParaSite" id="SSTP_0000327700.1"/>
    </source>
</evidence>
<keyword evidence="7" id="KW-0493">Microtubule</keyword>
<dbReference type="Gene3D" id="3.40.50.300">
    <property type="entry name" value="P-loop containing nucleotide triphosphate hydrolases"/>
    <property type="match status" value="5"/>
</dbReference>
<dbReference type="Gene3D" id="6.10.140.1060">
    <property type="match status" value="1"/>
</dbReference>
<dbReference type="GO" id="GO:0051959">
    <property type="term" value="F:dynein light intermediate chain binding"/>
    <property type="evidence" value="ECO:0007669"/>
    <property type="project" value="InterPro"/>
</dbReference>
<dbReference type="Pfam" id="PF21264">
    <property type="entry name" value="DYNC2H1_AAA_dom"/>
    <property type="match status" value="1"/>
</dbReference>
<feature type="domain" description="Cytoplasmic dynein 2 heavy chain 1 AAA+ ATPase" evidence="29">
    <location>
        <begin position="2066"/>
        <end position="2158"/>
    </location>
</feature>
<dbReference type="InterPro" id="IPR042222">
    <property type="entry name" value="Dynein_2_N"/>
</dbReference>
<feature type="domain" description="Dynein 2 heavy chain 1 cytoplasmic ATPase lid" evidence="30">
    <location>
        <begin position="2388"/>
        <end position="2479"/>
    </location>
</feature>
<dbReference type="GO" id="GO:0060170">
    <property type="term" value="C:ciliary membrane"/>
    <property type="evidence" value="ECO:0007669"/>
    <property type="project" value="UniProtKB-SubCell"/>
</dbReference>
<dbReference type="Pfam" id="PF12775">
    <property type="entry name" value="AAA_7"/>
    <property type="match status" value="1"/>
</dbReference>
<dbReference type="FunFam" id="1.20.140.100:FF:000002">
    <property type="entry name" value="Cytoplasmic dynein heavy chain 1"/>
    <property type="match status" value="1"/>
</dbReference>
<feature type="domain" description="Dynein heavy chain coiled coil stalk" evidence="24">
    <location>
        <begin position="2800"/>
        <end position="3132"/>
    </location>
</feature>
<dbReference type="InterPro" id="IPR049400">
    <property type="entry name" value="DYNC2H1_AAA_dom"/>
</dbReference>
<feature type="domain" description="Dynein heavy chain tail" evidence="21">
    <location>
        <begin position="174"/>
        <end position="613"/>
    </location>
</feature>
<keyword evidence="8" id="KW-0547">Nucleotide-binding</keyword>
<dbReference type="Gene3D" id="1.10.8.710">
    <property type="match status" value="1"/>
</dbReference>
<dbReference type="InterPro" id="IPR043157">
    <property type="entry name" value="Dynein_AAA1S"/>
</dbReference>
<dbReference type="Gene3D" id="3.20.180.20">
    <property type="entry name" value="Dynein heavy chain, N-terminal domain 2"/>
    <property type="match status" value="1"/>
</dbReference>
<keyword evidence="6" id="KW-0963">Cytoplasm</keyword>
<evidence type="ECO:0000259" key="24">
    <source>
        <dbReference type="Pfam" id="PF12777"/>
    </source>
</evidence>
<dbReference type="Pfam" id="PF08393">
    <property type="entry name" value="DHC_N2"/>
    <property type="match status" value="1"/>
</dbReference>
<dbReference type="InterPro" id="IPR042228">
    <property type="entry name" value="Dynein_linker_3"/>
</dbReference>
<dbReference type="FunFam" id="1.20.920.20:FF:000002">
    <property type="entry name" value="Cytoplasmic dynein 1 heavy chain"/>
    <property type="match status" value="1"/>
</dbReference>
<dbReference type="GO" id="GO:0005874">
    <property type="term" value="C:microtubule"/>
    <property type="evidence" value="ECO:0007669"/>
    <property type="project" value="UniProtKB-KW"/>
</dbReference>
<dbReference type="Pfam" id="PF12777">
    <property type="entry name" value="MT"/>
    <property type="match status" value="1"/>
</dbReference>
<keyword evidence="15" id="KW-0505">Motor protein</keyword>
<keyword evidence="11" id="KW-0243">Dynein</keyword>
<dbReference type="FunFam" id="3.20.180.20:FF:000002">
    <property type="entry name" value="Cytoplasmic dynein heavy chain 1"/>
    <property type="match status" value="1"/>
</dbReference>
<dbReference type="GO" id="GO:0045505">
    <property type="term" value="F:dynein intermediate chain binding"/>
    <property type="evidence" value="ECO:0007669"/>
    <property type="project" value="InterPro"/>
</dbReference>
<dbReference type="GO" id="GO:0005524">
    <property type="term" value="F:ATP binding"/>
    <property type="evidence" value="ECO:0007669"/>
    <property type="project" value="UniProtKB-KW"/>
</dbReference>
<dbReference type="GO" id="GO:0030286">
    <property type="term" value="C:dynein complex"/>
    <property type="evidence" value="ECO:0007669"/>
    <property type="project" value="UniProtKB-KW"/>
</dbReference>
<evidence type="ECO:0000256" key="14">
    <source>
        <dbReference type="ARBA" id="ARBA00023136"/>
    </source>
</evidence>
<evidence type="ECO:0000256" key="7">
    <source>
        <dbReference type="ARBA" id="ARBA00022701"/>
    </source>
</evidence>
<evidence type="ECO:0000256" key="11">
    <source>
        <dbReference type="ARBA" id="ARBA00023017"/>
    </source>
</evidence>